<dbReference type="Proteomes" id="UP001233271">
    <property type="component" value="Chromosome 5"/>
</dbReference>
<dbReference type="GeneID" id="85497185"/>
<protein>
    <submittedName>
        <fullName evidence="2">Uncharacterized protein</fullName>
    </submittedName>
</protein>
<evidence type="ECO:0000313" key="2">
    <source>
        <dbReference type="EMBL" id="BEI93315.1"/>
    </source>
</evidence>
<dbReference type="AlphaFoldDB" id="A0AA48QXF6"/>
<reference evidence="2" key="1">
    <citation type="journal article" date="2023" name="BMC Genomics">
        <title>Chromosome-level genome assemblies of Cutaneotrichosporon spp. (Trichosporonales, Basidiomycota) reveal imbalanced evolution between nucleotide sequences and chromosome synteny.</title>
        <authorList>
            <person name="Kobayashi Y."/>
            <person name="Kayamori A."/>
            <person name="Aoki K."/>
            <person name="Shiwa Y."/>
            <person name="Matsutani M."/>
            <person name="Fujita N."/>
            <person name="Sugita T."/>
            <person name="Iwasaki W."/>
            <person name="Tanaka N."/>
            <person name="Takashima M."/>
        </authorList>
    </citation>
    <scope>NUCLEOTIDE SEQUENCE</scope>
    <source>
        <strain evidence="2">HIS019</strain>
    </source>
</reference>
<gene>
    <name evidence="2" type="ORF">CcaverHIS019_0509430</name>
</gene>
<feature type="compositionally biased region" description="Basic and acidic residues" evidence="1">
    <location>
        <begin position="101"/>
        <end position="111"/>
    </location>
</feature>
<evidence type="ECO:0000256" key="1">
    <source>
        <dbReference type="SAM" id="MobiDB-lite"/>
    </source>
</evidence>
<name>A0AA48QXF6_9TREE</name>
<dbReference type="EMBL" id="AP028216">
    <property type="protein sequence ID" value="BEI93315.1"/>
    <property type="molecule type" value="Genomic_DNA"/>
</dbReference>
<organism evidence="2 3">
    <name type="scientific">Cutaneotrichosporon cavernicola</name>
    <dbReference type="NCBI Taxonomy" id="279322"/>
    <lineage>
        <taxon>Eukaryota</taxon>
        <taxon>Fungi</taxon>
        <taxon>Dikarya</taxon>
        <taxon>Basidiomycota</taxon>
        <taxon>Agaricomycotina</taxon>
        <taxon>Tremellomycetes</taxon>
        <taxon>Trichosporonales</taxon>
        <taxon>Trichosporonaceae</taxon>
        <taxon>Cutaneotrichosporon</taxon>
    </lineage>
</organism>
<feature type="region of interest" description="Disordered" evidence="1">
    <location>
        <begin position="87"/>
        <end position="111"/>
    </location>
</feature>
<evidence type="ECO:0000313" key="3">
    <source>
        <dbReference type="Proteomes" id="UP001233271"/>
    </source>
</evidence>
<dbReference type="RefSeq" id="XP_060458580.1">
    <property type="nucleotide sequence ID" value="XM_060602159.1"/>
</dbReference>
<proteinExistence type="predicted"/>
<keyword evidence="3" id="KW-1185">Reference proteome</keyword>
<sequence>MAPLLLTHFRARHRSVLTTLFAATFLGAVAVVAFPCPARVGASDGLRPMTRLDCSPEQTSEVVTMMNKRGGRKLFIEDPIARFHCPEQLVDTPQHPNRSKPKSESYRGVPKRLDAARAKSCTLATLIKTRAHAK</sequence>
<dbReference type="KEGG" id="ccac:CcaHIS019_0509430"/>
<accession>A0AA48QXF6</accession>